<dbReference type="PROSITE" id="PS50902">
    <property type="entry name" value="FLAVODOXIN_LIKE"/>
    <property type="match status" value="1"/>
</dbReference>
<evidence type="ECO:0000256" key="2">
    <source>
        <dbReference type="ARBA" id="ARBA00003297"/>
    </source>
</evidence>
<dbReference type="RefSeq" id="WP_059350418.1">
    <property type="nucleotide sequence ID" value="NZ_LDYG01000019.1"/>
</dbReference>
<dbReference type="GO" id="GO:0010181">
    <property type="term" value="F:FMN binding"/>
    <property type="evidence" value="ECO:0007669"/>
    <property type="project" value="UniProtKB-UniRule"/>
</dbReference>
<keyword evidence="5 8" id="KW-0285">Flavoprotein</keyword>
<gene>
    <name evidence="10" type="ORF">Q75_03665</name>
</gene>
<dbReference type="AlphaFoldDB" id="A0A147KAR2"/>
<keyword evidence="11" id="KW-1185">Reference proteome</keyword>
<dbReference type="NCBIfam" id="TIGR01753">
    <property type="entry name" value="flav_short"/>
    <property type="match status" value="1"/>
</dbReference>
<dbReference type="Pfam" id="PF00258">
    <property type="entry name" value="Flavodoxin_1"/>
    <property type="match status" value="1"/>
</dbReference>
<dbReference type="GO" id="GO:0009055">
    <property type="term" value="F:electron transfer activity"/>
    <property type="evidence" value="ECO:0007669"/>
    <property type="project" value="UniProtKB-UniRule"/>
</dbReference>
<evidence type="ECO:0000313" key="10">
    <source>
        <dbReference type="EMBL" id="KUP07868.1"/>
    </source>
</evidence>
<protein>
    <recommendedName>
        <fullName evidence="8">Flavodoxin</fullName>
    </recommendedName>
</protein>
<sequence>MKAFIGYASMSGNTEDIASILYKSLERNGYEVHKEELDTVDAVSLLEYDLIFIGAYTWGDGDLPYEVEDFYEELQDVMYEGKIVGCFGSGDRSYPKFCAAVDLLANKFADQKAEVFPTLLKIEGNPMDENQEQECTEYIESILQWRSENRHAS</sequence>
<evidence type="ECO:0000256" key="3">
    <source>
        <dbReference type="ARBA" id="ARBA00005267"/>
    </source>
</evidence>
<evidence type="ECO:0000313" key="11">
    <source>
        <dbReference type="Proteomes" id="UP000074108"/>
    </source>
</evidence>
<evidence type="ECO:0000256" key="4">
    <source>
        <dbReference type="ARBA" id="ARBA00022448"/>
    </source>
</evidence>
<comment type="caution">
    <text evidence="10">The sequence shown here is derived from an EMBL/GenBank/DDBJ whole genome shotgun (WGS) entry which is preliminary data.</text>
</comment>
<accession>A0A147KAR2</accession>
<evidence type="ECO:0000256" key="1">
    <source>
        <dbReference type="ARBA" id="ARBA00001917"/>
    </source>
</evidence>
<dbReference type="NCBIfam" id="NF005216">
    <property type="entry name" value="PRK06703.1"/>
    <property type="match status" value="1"/>
</dbReference>
<evidence type="ECO:0000259" key="9">
    <source>
        <dbReference type="PROSITE" id="PS50902"/>
    </source>
</evidence>
<proteinExistence type="inferred from homology"/>
<comment type="cofactor">
    <cofactor evidence="1 8">
        <name>FMN</name>
        <dbReference type="ChEBI" id="CHEBI:58210"/>
    </cofactor>
</comment>
<dbReference type="STRING" id="1150625.Q75_03665"/>
<reference evidence="10 11" key="1">
    <citation type="journal article" date="2016" name="Front. Microbiol.">
        <title>Microevolution Analysis of Bacillus coahuilensis Unveils Differences in Phosphorus Acquisition Strategies and Their Regulation.</title>
        <authorList>
            <person name="Gomez-Lunar Z."/>
            <person name="Hernandez-Gonzalez I."/>
            <person name="Rodriguez-Torres M.D."/>
            <person name="Souza V."/>
            <person name="Olmedo-Alvarez G."/>
        </authorList>
    </citation>
    <scope>NUCLEOTIDE SEQUENCE [LARGE SCALE GENOMIC DNA]</scope>
    <source>
        <strain evidence="11">p1.1.43</strain>
    </source>
</reference>
<dbReference type="OrthoDB" id="9790745at2"/>
<dbReference type="EMBL" id="LDYG01000019">
    <property type="protein sequence ID" value="KUP07868.1"/>
    <property type="molecule type" value="Genomic_DNA"/>
</dbReference>
<dbReference type="SUPFAM" id="SSF52218">
    <property type="entry name" value="Flavoproteins"/>
    <property type="match status" value="1"/>
</dbReference>
<feature type="domain" description="Flavodoxin-like" evidence="9">
    <location>
        <begin position="3"/>
        <end position="143"/>
    </location>
</feature>
<dbReference type="PANTHER" id="PTHR42809:SF1">
    <property type="entry name" value="FLAVODOXIN 1"/>
    <property type="match status" value="1"/>
</dbReference>
<comment type="function">
    <text evidence="2 8">Low-potential electron donor to a number of redox enzymes.</text>
</comment>
<dbReference type="InterPro" id="IPR029039">
    <property type="entry name" value="Flavoprotein-like_sf"/>
</dbReference>
<evidence type="ECO:0000256" key="6">
    <source>
        <dbReference type="ARBA" id="ARBA00022643"/>
    </source>
</evidence>
<keyword evidence="7 8" id="KW-0249">Electron transport</keyword>
<dbReference type="InterPro" id="IPR008254">
    <property type="entry name" value="Flavodoxin/NO_synth"/>
</dbReference>
<evidence type="ECO:0000256" key="7">
    <source>
        <dbReference type="ARBA" id="ARBA00022982"/>
    </source>
</evidence>
<dbReference type="GO" id="GO:0016651">
    <property type="term" value="F:oxidoreductase activity, acting on NAD(P)H"/>
    <property type="evidence" value="ECO:0007669"/>
    <property type="project" value="UniProtKB-ARBA"/>
</dbReference>
<dbReference type="InterPro" id="IPR050619">
    <property type="entry name" value="Flavodoxin"/>
</dbReference>
<comment type="similarity">
    <text evidence="3 8">Belongs to the flavodoxin family.</text>
</comment>
<dbReference type="Gene3D" id="3.40.50.360">
    <property type="match status" value="1"/>
</dbReference>
<evidence type="ECO:0000256" key="8">
    <source>
        <dbReference type="RuleBase" id="RU367037"/>
    </source>
</evidence>
<organism evidence="10 11">
    <name type="scientific">Bacillus coahuilensis p1.1.43</name>
    <dbReference type="NCBI Taxonomy" id="1150625"/>
    <lineage>
        <taxon>Bacteria</taxon>
        <taxon>Bacillati</taxon>
        <taxon>Bacillota</taxon>
        <taxon>Bacilli</taxon>
        <taxon>Bacillales</taxon>
        <taxon>Bacillaceae</taxon>
        <taxon>Bacillus</taxon>
    </lineage>
</organism>
<name>A0A147KAR2_9BACI</name>
<dbReference type="PATRIC" id="fig|1150625.3.peg.768"/>
<evidence type="ECO:0000256" key="5">
    <source>
        <dbReference type="ARBA" id="ARBA00022630"/>
    </source>
</evidence>
<keyword evidence="6 8" id="KW-0288">FMN</keyword>
<dbReference type="InterPro" id="IPR010087">
    <property type="entry name" value="Flav_short"/>
</dbReference>
<dbReference type="Proteomes" id="UP000074108">
    <property type="component" value="Unassembled WGS sequence"/>
</dbReference>
<keyword evidence="4 8" id="KW-0813">Transport</keyword>
<dbReference type="PANTHER" id="PTHR42809">
    <property type="entry name" value="FLAVODOXIN 2"/>
    <property type="match status" value="1"/>
</dbReference>
<dbReference type="CDD" id="cd03128">
    <property type="entry name" value="GAT_1"/>
    <property type="match status" value="1"/>
</dbReference>